<evidence type="ECO:0000256" key="7">
    <source>
        <dbReference type="ARBA" id="ARBA00022679"/>
    </source>
</evidence>
<dbReference type="Pfam" id="PF01066">
    <property type="entry name" value="CDP-OH_P_transf"/>
    <property type="match status" value="1"/>
</dbReference>
<evidence type="ECO:0000256" key="5">
    <source>
        <dbReference type="ARBA" id="ARBA00014944"/>
    </source>
</evidence>
<dbReference type="GO" id="GO:0008444">
    <property type="term" value="F:CDP-diacylglycerol-glycerol-3-phosphate 3-phosphatidyltransferase activity"/>
    <property type="evidence" value="ECO:0007669"/>
    <property type="project" value="UniProtKB-EC"/>
</dbReference>
<keyword evidence="9 17" id="KW-1133">Transmembrane helix</keyword>
<evidence type="ECO:0000256" key="15">
    <source>
        <dbReference type="NCBIfam" id="TIGR00560"/>
    </source>
</evidence>
<feature type="transmembrane region" description="Helical" evidence="17">
    <location>
        <begin position="7"/>
        <end position="24"/>
    </location>
</feature>
<reference evidence="18 19" key="1">
    <citation type="submission" date="2023-10" db="EMBL/GenBank/DDBJ databases">
        <title>Characteristics and mechanism of a salt-tolerant marine origin heterotrophic nitrifying- aerobic denitrifying bacteria Marinobacter xestospongiae HN1.</title>
        <authorList>
            <person name="Qi R."/>
        </authorList>
    </citation>
    <scope>NUCLEOTIDE SEQUENCE [LARGE SCALE GENOMIC DNA]</scope>
    <source>
        <strain evidence="18 19">HN1</strain>
    </source>
</reference>
<dbReference type="Proteomes" id="UP001269819">
    <property type="component" value="Unassembled WGS sequence"/>
</dbReference>
<keyword evidence="8 17" id="KW-0812">Transmembrane</keyword>
<comment type="similarity">
    <text evidence="3 16">Belongs to the CDP-alcohol phosphatidyltransferase class-I family.</text>
</comment>
<evidence type="ECO:0000313" key="19">
    <source>
        <dbReference type="Proteomes" id="UP001269819"/>
    </source>
</evidence>
<name>A0ABU3VZJ4_9GAMM</name>
<evidence type="ECO:0000256" key="12">
    <source>
        <dbReference type="ARBA" id="ARBA00023209"/>
    </source>
</evidence>
<dbReference type="RefSeq" id="WP_316973941.1">
    <property type="nucleotide sequence ID" value="NZ_JAWIIJ010000007.1"/>
</dbReference>
<keyword evidence="11 17" id="KW-0472">Membrane</keyword>
<evidence type="ECO:0000256" key="4">
    <source>
        <dbReference type="ARBA" id="ARBA00013170"/>
    </source>
</evidence>
<keyword evidence="19" id="KW-1185">Reference proteome</keyword>
<evidence type="ECO:0000256" key="14">
    <source>
        <dbReference type="ARBA" id="ARBA00048586"/>
    </source>
</evidence>
<comment type="pathway">
    <text evidence="2">Phospholipid metabolism; phosphatidylglycerol biosynthesis; phosphatidylglycerol from CDP-diacylglycerol: step 1/2.</text>
</comment>
<evidence type="ECO:0000256" key="10">
    <source>
        <dbReference type="ARBA" id="ARBA00023098"/>
    </source>
</evidence>
<feature type="transmembrane region" description="Helical" evidence="17">
    <location>
        <begin position="118"/>
        <end position="142"/>
    </location>
</feature>
<dbReference type="InterPro" id="IPR004570">
    <property type="entry name" value="Phosphatidylglycerol_P_synth"/>
</dbReference>
<evidence type="ECO:0000256" key="3">
    <source>
        <dbReference type="ARBA" id="ARBA00010441"/>
    </source>
</evidence>
<dbReference type="InterPro" id="IPR000462">
    <property type="entry name" value="CDP-OH_P_trans"/>
</dbReference>
<evidence type="ECO:0000313" key="18">
    <source>
        <dbReference type="EMBL" id="MDV2079382.1"/>
    </source>
</evidence>
<dbReference type="InterPro" id="IPR050324">
    <property type="entry name" value="CDP-alcohol_PTase-I"/>
</dbReference>
<dbReference type="InterPro" id="IPR048254">
    <property type="entry name" value="CDP_ALCOHOL_P_TRANSF_CS"/>
</dbReference>
<dbReference type="Gene3D" id="1.20.120.1760">
    <property type="match status" value="1"/>
</dbReference>
<evidence type="ECO:0000256" key="9">
    <source>
        <dbReference type="ARBA" id="ARBA00022989"/>
    </source>
</evidence>
<dbReference type="EC" id="2.7.8.5" evidence="4 15"/>
<sequence length="193" mass="20973">MNLPNILTLSRIVMIPVFVAVFYLPVDWRFSVSAAIFALAGATDWLDGYLARRLNQATPFGAFLDPVADKLMVAVALTVLVEEHHSAILTLPAVIIIGREIVISALREWMAEMGSRASVAVSYIGKIKTTAQMVAIIMLLAFPPGISWALVGTVLLYIAAALTLWSMVLYLRAAWPDLFPAKAKQGANTQSTD</sequence>
<keyword evidence="12" id="KW-0594">Phospholipid biosynthesis</keyword>
<feature type="transmembrane region" description="Helical" evidence="17">
    <location>
        <begin position="87"/>
        <end position="106"/>
    </location>
</feature>
<evidence type="ECO:0000256" key="11">
    <source>
        <dbReference type="ARBA" id="ARBA00023136"/>
    </source>
</evidence>
<proteinExistence type="inferred from homology"/>
<dbReference type="EMBL" id="JAWIIJ010000007">
    <property type="protein sequence ID" value="MDV2079382.1"/>
    <property type="molecule type" value="Genomic_DNA"/>
</dbReference>
<dbReference type="PROSITE" id="PS00379">
    <property type="entry name" value="CDP_ALCOHOL_P_TRANSF"/>
    <property type="match status" value="1"/>
</dbReference>
<comment type="subcellular location">
    <subcellularLocation>
        <location evidence="1">Membrane</location>
        <topology evidence="1">Multi-pass membrane protein</topology>
    </subcellularLocation>
</comment>
<dbReference type="PANTHER" id="PTHR14269">
    <property type="entry name" value="CDP-DIACYLGLYCEROL--GLYCEROL-3-PHOSPHATE 3-PHOSPHATIDYLTRANSFERASE-RELATED"/>
    <property type="match status" value="1"/>
</dbReference>
<evidence type="ECO:0000256" key="6">
    <source>
        <dbReference type="ARBA" id="ARBA00022516"/>
    </source>
</evidence>
<evidence type="ECO:0000256" key="13">
    <source>
        <dbReference type="ARBA" id="ARBA00023264"/>
    </source>
</evidence>
<evidence type="ECO:0000256" key="16">
    <source>
        <dbReference type="RuleBase" id="RU003750"/>
    </source>
</evidence>
<feature type="transmembrane region" description="Helical" evidence="17">
    <location>
        <begin position="148"/>
        <end position="171"/>
    </location>
</feature>
<gene>
    <name evidence="18" type="primary">pgsA</name>
    <name evidence="18" type="ORF">RYS15_11835</name>
</gene>
<comment type="catalytic activity">
    <reaction evidence="14">
        <text>a CDP-1,2-diacyl-sn-glycerol + sn-glycerol 3-phosphate = a 1,2-diacyl-sn-glycero-3-phospho-(1'-sn-glycero-3'-phosphate) + CMP + H(+)</text>
        <dbReference type="Rhea" id="RHEA:12593"/>
        <dbReference type="ChEBI" id="CHEBI:15378"/>
        <dbReference type="ChEBI" id="CHEBI:57597"/>
        <dbReference type="ChEBI" id="CHEBI:58332"/>
        <dbReference type="ChEBI" id="CHEBI:60110"/>
        <dbReference type="ChEBI" id="CHEBI:60377"/>
        <dbReference type="EC" id="2.7.8.5"/>
    </reaction>
</comment>
<keyword evidence="13" id="KW-1208">Phospholipid metabolism</keyword>
<dbReference type="NCBIfam" id="TIGR00560">
    <property type="entry name" value="pgsA"/>
    <property type="match status" value="1"/>
</dbReference>
<dbReference type="InterPro" id="IPR043130">
    <property type="entry name" value="CDP-OH_PTrfase_TM_dom"/>
</dbReference>
<keyword evidence="7 16" id="KW-0808">Transferase</keyword>
<dbReference type="PANTHER" id="PTHR14269:SF62">
    <property type="entry name" value="CDP-DIACYLGLYCEROL--GLYCEROL-3-PHOSPHATE 3-PHOSPHATIDYLTRANSFERASE 1, CHLOROPLASTIC"/>
    <property type="match status" value="1"/>
</dbReference>
<evidence type="ECO:0000256" key="17">
    <source>
        <dbReference type="SAM" id="Phobius"/>
    </source>
</evidence>
<evidence type="ECO:0000256" key="1">
    <source>
        <dbReference type="ARBA" id="ARBA00004141"/>
    </source>
</evidence>
<evidence type="ECO:0000256" key="2">
    <source>
        <dbReference type="ARBA" id="ARBA00005042"/>
    </source>
</evidence>
<comment type="caution">
    <text evidence="18">The sequence shown here is derived from an EMBL/GenBank/DDBJ whole genome shotgun (WGS) entry which is preliminary data.</text>
</comment>
<keyword evidence="6" id="KW-0444">Lipid biosynthesis</keyword>
<dbReference type="PIRSF" id="PIRSF000847">
    <property type="entry name" value="Phos_ph_gly_syn"/>
    <property type="match status" value="1"/>
</dbReference>
<organism evidence="18 19">
    <name type="scientific">Marinobacter xestospongiae</name>
    <dbReference type="NCBI Taxonomy" id="994319"/>
    <lineage>
        <taxon>Bacteria</taxon>
        <taxon>Pseudomonadati</taxon>
        <taxon>Pseudomonadota</taxon>
        <taxon>Gammaproteobacteria</taxon>
        <taxon>Pseudomonadales</taxon>
        <taxon>Marinobacteraceae</taxon>
        <taxon>Marinobacter</taxon>
    </lineage>
</organism>
<accession>A0ABU3VZJ4</accession>
<keyword evidence="10" id="KW-0443">Lipid metabolism</keyword>
<protein>
    <recommendedName>
        <fullName evidence="5 15">CDP-diacylglycerol--glycerol-3-phosphate 3-phosphatidyltransferase</fullName>
        <ecNumber evidence="4 15">2.7.8.5</ecNumber>
    </recommendedName>
</protein>
<evidence type="ECO:0000256" key="8">
    <source>
        <dbReference type="ARBA" id="ARBA00022692"/>
    </source>
</evidence>